<evidence type="ECO:0008006" key="3">
    <source>
        <dbReference type="Google" id="ProtNLM"/>
    </source>
</evidence>
<proteinExistence type="predicted"/>
<protein>
    <recommendedName>
        <fullName evidence="3">HMA domain-containing protein</fullName>
    </recommendedName>
</protein>
<evidence type="ECO:0000313" key="1">
    <source>
        <dbReference type="EMBL" id="CAH0997090.1"/>
    </source>
</evidence>
<dbReference type="Proteomes" id="UP000837932">
    <property type="component" value="Unassembled WGS sequence"/>
</dbReference>
<keyword evidence="2" id="KW-1185">Reference proteome</keyword>
<gene>
    <name evidence="1" type="ORF">EMA8858_03227</name>
</gene>
<dbReference type="EMBL" id="CAKLPY010000002">
    <property type="protein sequence ID" value="CAH0997090.1"/>
    <property type="molecule type" value="Genomic_DNA"/>
</dbReference>
<name>A0ABN8EVN6_9BACT</name>
<dbReference type="RefSeq" id="WP_238807653.1">
    <property type="nucleotide sequence ID" value="NZ_CAKLPY010000002.1"/>
</dbReference>
<accession>A0ABN8EVN6</accession>
<organism evidence="1 2">
    <name type="scientific">Emticicia aquatica</name>
    <dbReference type="NCBI Taxonomy" id="1681835"/>
    <lineage>
        <taxon>Bacteria</taxon>
        <taxon>Pseudomonadati</taxon>
        <taxon>Bacteroidota</taxon>
        <taxon>Cytophagia</taxon>
        <taxon>Cytophagales</taxon>
        <taxon>Leadbetterellaceae</taxon>
        <taxon>Emticicia</taxon>
    </lineage>
</organism>
<evidence type="ECO:0000313" key="2">
    <source>
        <dbReference type="Proteomes" id="UP000837932"/>
    </source>
</evidence>
<sequence length="73" mass="8333">MIWVFKTTIKSKVQVRKVAPILNELVLPEGKWNVDLEDCDKILRIENAVTLINESYIIAQLKASGYCVEVLND</sequence>
<reference evidence="1" key="1">
    <citation type="submission" date="2021-12" db="EMBL/GenBank/DDBJ databases">
        <authorList>
            <person name="Rodrigo-Torres L."/>
            <person name="Arahal R. D."/>
            <person name="Lucena T."/>
        </authorList>
    </citation>
    <scope>NUCLEOTIDE SEQUENCE</scope>
    <source>
        <strain evidence="1">CECT 8858</strain>
    </source>
</reference>
<comment type="caution">
    <text evidence="1">The sequence shown here is derived from an EMBL/GenBank/DDBJ whole genome shotgun (WGS) entry which is preliminary data.</text>
</comment>